<keyword evidence="2" id="KW-1185">Reference proteome</keyword>
<evidence type="ECO:0000313" key="1">
    <source>
        <dbReference type="EMBL" id="MPC97493.1"/>
    </source>
</evidence>
<accession>A0A5B7JSW2</accession>
<evidence type="ECO:0000313" key="2">
    <source>
        <dbReference type="Proteomes" id="UP000324222"/>
    </source>
</evidence>
<reference evidence="1 2" key="1">
    <citation type="submission" date="2019-05" db="EMBL/GenBank/DDBJ databases">
        <title>Another draft genome of Portunus trituberculatus and its Hox gene families provides insights of decapod evolution.</title>
        <authorList>
            <person name="Jeong J.-H."/>
            <person name="Song I."/>
            <person name="Kim S."/>
            <person name="Choi T."/>
            <person name="Kim D."/>
            <person name="Ryu S."/>
            <person name="Kim W."/>
        </authorList>
    </citation>
    <scope>NUCLEOTIDE SEQUENCE [LARGE SCALE GENOMIC DNA]</scope>
    <source>
        <tissue evidence="1">Muscle</tissue>
    </source>
</reference>
<dbReference type="EMBL" id="VSRR010110253">
    <property type="protein sequence ID" value="MPC97493.1"/>
    <property type="molecule type" value="Genomic_DNA"/>
</dbReference>
<gene>
    <name evidence="1" type="ORF">E2C01_092811</name>
</gene>
<dbReference type="Proteomes" id="UP000324222">
    <property type="component" value="Unassembled WGS sequence"/>
</dbReference>
<dbReference type="OrthoDB" id="722566at2759"/>
<name>A0A5B7JSW2_PORTR</name>
<organism evidence="1 2">
    <name type="scientific">Portunus trituberculatus</name>
    <name type="common">Swimming crab</name>
    <name type="synonym">Neptunus trituberculatus</name>
    <dbReference type="NCBI Taxonomy" id="210409"/>
    <lineage>
        <taxon>Eukaryota</taxon>
        <taxon>Metazoa</taxon>
        <taxon>Ecdysozoa</taxon>
        <taxon>Arthropoda</taxon>
        <taxon>Crustacea</taxon>
        <taxon>Multicrustacea</taxon>
        <taxon>Malacostraca</taxon>
        <taxon>Eumalacostraca</taxon>
        <taxon>Eucarida</taxon>
        <taxon>Decapoda</taxon>
        <taxon>Pleocyemata</taxon>
        <taxon>Brachyura</taxon>
        <taxon>Eubrachyura</taxon>
        <taxon>Portunoidea</taxon>
        <taxon>Portunidae</taxon>
        <taxon>Portuninae</taxon>
        <taxon>Portunus</taxon>
    </lineage>
</organism>
<comment type="caution">
    <text evidence="1">The sequence shown here is derived from an EMBL/GenBank/DDBJ whole genome shotgun (WGS) entry which is preliminary data.</text>
</comment>
<proteinExistence type="predicted"/>
<dbReference type="AlphaFoldDB" id="A0A5B7JSW2"/>
<sequence length="83" mass="9238">MLGLYQSQIGPYGGLLEIRDGCIEGAVWEPTSDVMEPLKESITFSINGNEVPTKCLCIPHINPHKCSLQVDKVSSDYYKHKTL</sequence>
<protein>
    <submittedName>
        <fullName evidence="1">Uncharacterized protein</fullName>
    </submittedName>
</protein>